<dbReference type="Proteomes" id="UP001459277">
    <property type="component" value="Unassembled WGS sequence"/>
</dbReference>
<sequence>MCPDPHFLSFQDVVETIIETGKDLNIFATMVWAVWYRRNTMRTSVATVEVIAAKKALQFAKDLGLSSIILEGDSKIAIDGLKSKKYSLIRVRSSVG</sequence>
<dbReference type="GO" id="GO:0004523">
    <property type="term" value="F:RNA-DNA hybrid ribonuclease activity"/>
    <property type="evidence" value="ECO:0007669"/>
    <property type="project" value="InterPro"/>
</dbReference>
<protein>
    <recommendedName>
        <fullName evidence="1">RNase H type-1 domain-containing protein</fullName>
    </recommendedName>
</protein>
<reference evidence="2 3" key="1">
    <citation type="submission" date="2024-01" db="EMBL/GenBank/DDBJ databases">
        <title>A telomere-to-telomere, gap-free genome of sweet tea (Lithocarpus litseifolius).</title>
        <authorList>
            <person name="Zhou J."/>
        </authorList>
    </citation>
    <scope>NUCLEOTIDE SEQUENCE [LARGE SCALE GENOMIC DNA]</scope>
    <source>
        <strain evidence="2">Zhou-2022a</strain>
        <tissue evidence="2">Leaf</tissue>
    </source>
</reference>
<dbReference type="SUPFAM" id="SSF53098">
    <property type="entry name" value="Ribonuclease H-like"/>
    <property type="match status" value="1"/>
</dbReference>
<comment type="caution">
    <text evidence="2">The sequence shown here is derived from an EMBL/GenBank/DDBJ whole genome shotgun (WGS) entry which is preliminary data.</text>
</comment>
<accession>A0AAW2BZF7</accession>
<dbReference type="GO" id="GO:0003676">
    <property type="term" value="F:nucleic acid binding"/>
    <property type="evidence" value="ECO:0007669"/>
    <property type="project" value="InterPro"/>
</dbReference>
<dbReference type="EMBL" id="JAZDWU010000009">
    <property type="protein sequence ID" value="KAK9991227.1"/>
    <property type="molecule type" value="Genomic_DNA"/>
</dbReference>
<evidence type="ECO:0000313" key="3">
    <source>
        <dbReference type="Proteomes" id="UP001459277"/>
    </source>
</evidence>
<evidence type="ECO:0000313" key="2">
    <source>
        <dbReference type="EMBL" id="KAK9991227.1"/>
    </source>
</evidence>
<dbReference type="AlphaFoldDB" id="A0AAW2BZF7"/>
<dbReference type="InterPro" id="IPR036397">
    <property type="entry name" value="RNaseH_sf"/>
</dbReference>
<dbReference type="InterPro" id="IPR012337">
    <property type="entry name" value="RNaseH-like_sf"/>
</dbReference>
<dbReference type="InterPro" id="IPR002156">
    <property type="entry name" value="RNaseH_domain"/>
</dbReference>
<evidence type="ECO:0000259" key="1">
    <source>
        <dbReference type="Pfam" id="PF13456"/>
    </source>
</evidence>
<gene>
    <name evidence="2" type="ORF">SO802_026212</name>
</gene>
<keyword evidence="3" id="KW-1185">Reference proteome</keyword>
<name>A0AAW2BZF7_9ROSI</name>
<dbReference type="Pfam" id="PF13456">
    <property type="entry name" value="RVT_3"/>
    <property type="match status" value="1"/>
</dbReference>
<feature type="domain" description="RNase H type-1" evidence="1">
    <location>
        <begin position="40"/>
        <end position="85"/>
    </location>
</feature>
<organism evidence="2 3">
    <name type="scientific">Lithocarpus litseifolius</name>
    <dbReference type="NCBI Taxonomy" id="425828"/>
    <lineage>
        <taxon>Eukaryota</taxon>
        <taxon>Viridiplantae</taxon>
        <taxon>Streptophyta</taxon>
        <taxon>Embryophyta</taxon>
        <taxon>Tracheophyta</taxon>
        <taxon>Spermatophyta</taxon>
        <taxon>Magnoliopsida</taxon>
        <taxon>eudicotyledons</taxon>
        <taxon>Gunneridae</taxon>
        <taxon>Pentapetalae</taxon>
        <taxon>rosids</taxon>
        <taxon>fabids</taxon>
        <taxon>Fagales</taxon>
        <taxon>Fagaceae</taxon>
        <taxon>Lithocarpus</taxon>
    </lineage>
</organism>
<dbReference type="Gene3D" id="3.30.420.10">
    <property type="entry name" value="Ribonuclease H-like superfamily/Ribonuclease H"/>
    <property type="match status" value="1"/>
</dbReference>
<proteinExistence type="predicted"/>